<sequence>MTTSIAFIATFPGFATNMLGWLCGALMILGVFLFNRYRLRQQSPE</sequence>
<evidence type="ECO:0000313" key="3">
    <source>
        <dbReference type="Proteomes" id="UP001150924"/>
    </source>
</evidence>
<proteinExistence type="predicted"/>
<dbReference type="AlphaFoldDB" id="A0A9X3F2W7"/>
<dbReference type="Proteomes" id="UP001150924">
    <property type="component" value="Unassembled WGS sequence"/>
</dbReference>
<keyword evidence="1" id="KW-0472">Membrane</keyword>
<protein>
    <submittedName>
        <fullName evidence="2">Uncharacterized protein</fullName>
    </submittedName>
</protein>
<keyword evidence="1" id="KW-1133">Transmembrane helix</keyword>
<evidence type="ECO:0000256" key="1">
    <source>
        <dbReference type="SAM" id="Phobius"/>
    </source>
</evidence>
<name>A0A9X3F2W7_9BACT</name>
<dbReference type="RefSeq" id="WP_267773413.1">
    <property type="nucleotide sequence ID" value="NZ_JAPNKE010000002.1"/>
</dbReference>
<organism evidence="2 3">
    <name type="scientific">Nannocystis pusilla</name>
    <dbReference type="NCBI Taxonomy" id="889268"/>
    <lineage>
        <taxon>Bacteria</taxon>
        <taxon>Pseudomonadati</taxon>
        <taxon>Myxococcota</taxon>
        <taxon>Polyangia</taxon>
        <taxon>Nannocystales</taxon>
        <taxon>Nannocystaceae</taxon>
        <taxon>Nannocystis</taxon>
    </lineage>
</organism>
<keyword evidence="1" id="KW-0812">Transmembrane</keyword>
<comment type="caution">
    <text evidence="2">The sequence shown here is derived from an EMBL/GenBank/DDBJ whole genome shotgun (WGS) entry which is preliminary data.</text>
</comment>
<feature type="transmembrane region" description="Helical" evidence="1">
    <location>
        <begin position="6"/>
        <end position="34"/>
    </location>
</feature>
<keyword evidence="3" id="KW-1185">Reference proteome</keyword>
<dbReference type="EMBL" id="JAPNKE010000002">
    <property type="protein sequence ID" value="MCY1010458.1"/>
    <property type="molecule type" value="Genomic_DNA"/>
</dbReference>
<reference evidence="2" key="1">
    <citation type="submission" date="2022-11" db="EMBL/GenBank/DDBJ databases">
        <title>Minimal conservation of predation-associated metabolite biosynthetic gene clusters underscores biosynthetic potential of Myxococcota including descriptions for ten novel species: Archangium lansinium sp. nov., Myxococcus landrumus sp. nov., Nannocystis bai.</title>
        <authorList>
            <person name="Ahearne A."/>
            <person name="Stevens C."/>
            <person name="Phillips K."/>
        </authorList>
    </citation>
    <scope>NUCLEOTIDE SEQUENCE</scope>
    <source>
        <strain evidence="2">Na p29</strain>
    </source>
</reference>
<evidence type="ECO:0000313" key="2">
    <source>
        <dbReference type="EMBL" id="MCY1010458.1"/>
    </source>
</evidence>
<accession>A0A9X3F2W7</accession>
<gene>
    <name evidence="2" type="ORF">OV079_33805</name>
</gene>